<dbReference type="AlphaFoldDB" id="A0A427YMQ4"/>
<protein>
    <submittedName>
        <fullName evidence="1">Uncharacterized protein</fullName>
    </submittedName>
</protein>
<sequence>MSAQSSSPGQRVASHPDILRSILSLCDRSTLVRCLPVDTSFFNQSGKLLYRVLDLSTRSYMDIPKIFLGADDKTLVDPKDKSRSGRNFKRQLLGYVKKLYLPDSGNFCDHPSFKAACKSLPCLDHLHFTDHHPARTRPGVSAECALSLLSVKTVSLRITKKNVSLDKYRKLTSAAETLSIVLNNPILESPSKLAAIIDKLRCPGRNRLLALNDLAVYIIDHNDASEQYLDLLHSLAHIATACLKLGIEVYFLGDPRAPVFIDYDGAVNHEPDTWMTPAHLDKVVQRQLKGRPGSVPTTLDAACSSIGSRSDFIRAGLARSVSRTLGINLMKQDIAWMERERKECPEEWAILG</sequence>
<proteinExistence type="predicted"/>
<evidence type="ECO:0000313" key="1">
    <source>
        <dbReference type="EMBL" id="RSH92363.1"/>
    </source>
</evidence>
<gene>
    <name evidence="1" type="ORF">EHS25_008778</name>
</gene>
<comment type="caution">
    <text evidence="1">The sequence shown here is derived from an EMBL/GenBank/DDBJ whole genome shotgun (WGS) entry which is preliminary data.</text>
</comment>
<name>A0A427YMQ4_9TREE</name>
<dbReference type="OrthoDB" id="10433795at2759"/>
<keyword evidence="2" id="KW-1185">Reference proteome</keyword>
<reference evidence="1 2" key="1">
    <citation type="submission" date="2018-11" db="EMBL/GenBank/DDBJ databases">
        <title>Genome sequence of Saitozyma podzolica DSM 27192.</title>
        <authorList>
            <person name="Aliyu H."/>
            <person name="Gorte O."/>
            <person name="Ochsenreither K."/>
        </authorList>
    </citation>
    <scope>NUCLEOTIDE SEQUENCE [LARGE SCALE GENOMIC DNA]</scope>
    <source>
        <strain evidence="1 2">DSM 27192</strain>
    </source>
</reference>
<evidence type="ECO:0000313" key="2">
    <source>
        <dbReference type="Proteomes" id="UP000279259"/>
    </source>
</evidence>
<organism evidence="1 2">
    <name type="scientific">Saitozyma podzolica</name>
    <dbReference type="NCBI Taxonomy" id="1890683"/>
    <lineage>
        <taxon>Eukaryota</taxon>
        <taxon>Fungi</taxon>
        <taxon>Dikarya</taxon>
        <taxon>Basidiomycota</taxon>
        <taxon>Agaricomycotina</taxon>
        <taxon>Tremellomycetes</taxon>
        <taxon>Tremellales</taxon>
        <taxon>Trimorphomycetaceae</taxon>
        <taxon>Saitozyma</taxon>
    </lineage>
</organism>
<accession>A0A427YMQ4</accession>
<dbReference type="Proteomes" id="UP000279259">
    <property type="component" value="Unassembled WGS sequence"/>
</dbReference>
<dbReference type="EMBL" id="RSCD01000006">
    <property type="protein sequence ID" value="RSH92363.1"/>
    <property type="molecule type" value="Genomic_DNA"/>
</dbReference>